<evidence type="ECO:0000313" key="2">
    <source>
        <dbReference type="EMBL" id="ATL48791.1"/>
    </source>
</evidence>
<dbReference type="OrthoDB" id="573709at2"/>
<name>A0A291QY00_9BACT</name>
<dbReference type="Proteomes" id="UP000220133">
    <property type="component" value="Chromosome"/>
</dbReference>
<keyword evidence="1" id="KW-0812">Transmembrane</keyword>
<dbReference type="EMBL" id="CP023777">
    <property type="protein sequence ID" value="ATL48791.1"/>
    <property type="molecule type" value="Genomic_DNA"/>
</dbReference>
<keyword evidence="1" id="KW-0472">Membrane</keyword>
<proteinExistence type="predicted"/>
<evidence type="ECO:0000256" key="1">
    <source>
        <dbReference type="SAM" id="Phobius"/>
    </source>
</evidence>
<dbReference type="RefSeq" id="WP_098195164.1">
    <property type="nucleotide sequence ID" value="NZ_CP023777.1"/>
</dbReference>
<organism evidence="2 3">
    <name type="scientific">Chitinophaga caeni</name>
    <dbReference type="NCBI Taxonomy" id="2029983"/>
    <lineage>
        <taxon>Bacteria</taxon>
        <taxon>Pseudomonadati</taxon>
        <taxon>Bacteroidota</taxon>
        <taxon>Chitinophagia</taxon>
        <taxon>Chitinophagales</taxon>
        <taxon>Chitinophagaceae</taxon>
        <taxon>Chitinophaga</taxon>
    </lineage>
</organism>
<reference evidence="2 3" key="1">
    <citation type="submission" date="2017-10" db="EMBL/GenBank/DDBJ databases">
        <title>Paenichitinophaga pekingensis gen. nov., sp. nov., isolated from activated sludge.</title>
        <authorList>
            <person name="Jin D."/>
            <person name="Kong X."/>
            <person name="Deng Y."/>
            <person name="Bai Z."/>
        </authorList>
    </citation>
    <scope>NUCLEOTIDE SEQUENCE [LARGE SCALE GENOMIC DNA]</scope>
    <source>
        <strain evidence="2 3">13</strain>
    </source>
</reference>
<accession>A0A291QY00</accession>
<feature type="transmembrane region" description="Helical" evidence="1">
    <location>
        <begin position="21"/>
        <end position="41"/>
    </location>
</feature>
<gene>
    <name evidence="2" type="ORF">COR50_17375</name>
</gene>
<keyword evidence="3" id="KW-1185">Reference proteome</keyword>
<feature type="transmembrane region" description="Helical" evidence="1">
    <location>
        <begin position="47"/>
        <end position="67"/>
    </location>
</feature>
<protein>
    <submittedName>
        <fullName evidence="2">Uncharacterized protein</fullName>
    </submittedName>
</protein>
<feature type="transmembrane region" description="Helical" evidence="1">
    <location>
        <begin position="107"/>
        <end position="129"/>
    </location>
</feature>
<sequence length="130" mass="14899">MENKIKHLEFIQQIISRMNTNSFLLKGWSVTIMAGLFALAAKDSNQHFILITYFPILVFGILDAYFLSQERQYRALYNKVRLMSEESIDFDMQTNGLNEGKNHIANAFISSTIAIFYLSLLAITTLVIIL</sequence>
<dbReference type="AlphaFoldDB" id="A0A291QY00"/>
<keyword evidence="1" id="KW-1133">Transmembrane helix</keyword>
<evidence type="ECO:0000313" key="3">
    <source>
        <dbReference type="Proteomes" id="UP000220133"/>
    </source>
</evidence>
<dbReference type="KEGG" id="cbae:COR50_17375"/>